<feature type="compositionally biased region" description="Low complexity" evidence="1">
    <location>
        <begin position="163"/>
        <end position="176"/>
    </location>
</feature>
<feature type="region of interest" description="Disordered" evidence="1">
    <location>
        <begin position="149"/>
        <end position="178"/>
    </location>
</feature>
<proteinExistence type="predicted"/>
<organism evidence="3">
    <name type="scientific">Singulisphaera sp. Ch08</name>
    <dbReference type="NCBI Taxonomy" id="3120278"/>
    <lineage>
        <taxon>Bacteria</taxon>
        <taxon>Pseudomonadati</taxon>
        <taxon>Planctomycetota</taxon>
        <taxon>Planctomycetia</taxon>
        <taxon>Isosphaerales</taxon>
        <taxon>Isosphaeraceae</taxon>
        <taxon>Singulisphaera</taxon>
    </lineage>
</organism>
<reference evidence="3" key="1">
    <citation type="submission" date="2024-05" db="EMBL/GenBank/DDBJ databases">
        <title>Planctomycetes of the genus Singulisphaera possess chitinolytic capabilities.</title>
        <authorList>
            <person name="Ivanova A."/>
        </authorList>
    </citation>
    <scope>NUCLEOTIDE SEQUENCE</scope>
    <source>
        <strain evidence="3">Ch08T</strain>
    </source>
</reference>
<accession>A0AAU7C7R6</accession>
<evidence type="ECO:0000256" key="1">
    <source>
        <dbReference type="SAM" id="MobiDB-lite"/>
    </source>
</evidence>
<dbReference type="Pfam" id="PF06439">
    <property type="entry name" value="3keto-disac_hyd"/>
    <property type="match status" value="2"/>
</dbReference>
<sequence>MKIRSLFVIGIGFATALSGFGQARADEDKSGRSLFNGKDLQGWVPINVAAETFTVRDGMIVSTGKPKGMLRTDRPFENFIVDLEWRFPQPGGNAGVFIWGDALPAVGKPYARGIEVQILDHAYAEKRKQAGQPTDGFTTHGDVFAIQGATLTPDRPHPKGAMRSLPSESRSRPSPEWNQYRITCRDGTIKLAVNGKEVSGGSDCVPRKGYLCLEAEGAECHFRNIRIQELPSSNPTESQTALLDPDFTSLYSGLNLQGWRQDPGHSGHWTAKDSILAYDGKSEAKDKSLWTEKEYGDFVMVVDWRLPGKPTPKPRAVILPNGDDAVNPDGTKKVLNIPYAGDSGILIRGSEKRKSTSPATPWARVSSMAIEPTKKCPPRSAPPPSRRSRPTRLPASGTGSSSPSRETA</sequence>
<gene>
    <name evidence="3" type="ORF">V5E97_23215</name>
</gene>
<dbReference type="Gene3D" id="2.60.120.560">
    <property type="entry name" value="Exo-inulinase, domain 1"/>
    <property type="match status" value="2"/>
</dbReference>
<feature type="region of interest" description="Disordered" evidence="1">
    <location>
        <begin position="348"/>
        <end position="408"/>
    </location>
</feature>
<dbReference type="InterPro" id="IPR010496">
    <property type="entry name" value="AL/BT2_dom"/>
</dbReference>
<protein>
    <submittedName>
        <fullName evidence="3">Family 16 glycoside hydrolase</fullName>
    </submittedName>
</protein>
<dbReference type="GO" id="GO:0016787">
    <property type="term" value="F:hydrolase activity"/>
    <property type="evidence" value="ECO:0007669"/>
    <property type="project" value="UniProtKB-KW"/>
</dbReference>
<evidence type="ECO:0000259" key="2">
    <source>
        <dbReference type="Pfam" id="PF06439"/>
    </source>
</evidence>
<dbReference type="AlphaFoldDB" id="A0AAU7C7R6"/>
<name>A0AAU7C7R6_9BACT</name>
<feature type="compositionally biased region" description="Polar residues" evidence="1">
    <location>
        <begin position="397"/>
        <end position="408"/>
    </location>
</feature>
<evidence type="ECO:0000313" key="3">
    <source>
        <dbReference type="EMBL" id="XBH01259.1"/>
    </source>
</evidence>
<feature type="domain" description="3-keto-alpha-glucoside-1,2-lyase/3-keto-2-hydroxy-glucal hydratase" evidence="2">
    <location>
        <begin position="32"/>
        <end position="228"/>
    </location>
</feature>
<feature type="domain" description="3-keto-alpha-glucoside-1,2-lyase/3-keto-2-hydroxy-glucal hydratase" evidence="2">
    <location>
        <begin position="246"/>
        <end position="356"/>
    </location>
</feature>
<dbReference type="EMBL" id="CP155447">
    <property type="protein sequence ID" value="XBH01259.1"/>
    <property type="molecule type" value="Genomic_DNA"/>
</dbReference>
<keyword evidence="3" id="KW-0378">Hydrolase</keyword>